<dbReference type="Pfam" id="PF08448">
    <property type="entry name" value="PAS_4"/>
    <property type="match status" value="1"/>
</dbReference>
<comment type="caution">
    <text evidence="20">The sequence shown here is derived from an EMBL/GenBank/DDBJ whole genome shotgun (WGS) entry which is preliminary data.</text>
</comment>
<dbReference type="Pfam" id="PF00072">
    <property type="entry name" value="Response_reg"/>
    <property type="match status" value="2"/>
</dbReference>
<keyword evidence="5 15" id="KW-0597">Phosphoprotein</keyword>
<proteinExistence type="inferred from homology"/>
<evidence type="ECO:0000313" key="21">
    <source>
        <dbReference type="Proteomes" id="UP000468766"/>
    </source>
</evidence>
<keyword evidence="21" id="KW-1185">Reference proteome</keyword>
<dbReference type="InterPro" id="IPR036890">
    <property type="entry name" value="HATPase_C_sf"/>
</dbReference>
<dbReference type="InterPro" id="IPR013656">
    <property type="entry name" value="PAS_4"/>
</dbReference>
<keyword evidence="10" id="KW-0902">Two-component regulatory system</keyword>
<dbReference type="InterPro" id="IPR035965">
    <property type="entry name" value="PAS-like_dom_sf"/>
</dbReference>
<dbReference type="InterPro" id="IPR013655">
    <property type="entry name" value="PAS_fold_3"/>
</dbReference>
<dbReference type="SMART" id="SM00091">
    <property type="entry name" value="PAS"/>
    <property type="match status" value="2"/>
</dbReference>
<evidence type="ECO:0000256" key="1">
    <source>
        <dbReference type="ARBA" id="ARBA00000085"/>
    </source>
</evidence>
<comment type="subunit">
    <text evidence="12">At low DSF concentrations, interacts with RpfF.</text>
</comment>
<dbReference type="OrthoDB" id="9809348at2"/>
<evidence type="ECO:0000313" key="20">
    <source>
        <dbReference type="EMBL" id="KAB2953309.1"/>
    </source>
</evidence>
<dbReference type="GO" id="GO:0005524">
    <property type="term" value="F:ATP binding"/>
    <property type="evidence" value="ECO:0007669"/>
    <property type="project" value="UniProtKB-KW"/>
</dbReference>
<dbReference type="Gene3D" id="3.40.50.2300">
    <property type="match status" value="2"/>
</dbReference>
<accession>A0A6I0ETC1</accession>
<evidence type="ECO:0000256" key="14">
    <source>
        <dbReference type="ARBA" id="ARBA00074306"/>
    </source>
</evidence>
<keyword evidence="9" id="KW-0067">ATP-binding</keyword>
<dbReference type="InterPro" id="IPR000014">
    <property type="entry name" value="PAS"/>
</dbReference>
<keyword evidence="8" id="KW-0418">Kinase</keyword>
<dbReference type="SUPFAM" id="SSF52172">
    <property type="entry name" value="CheY-like"/>
    <property type="match status" value="2"/>
</dbReference>
<dbReference type="CDD" id="cd00082">
    <property type="entry name" value="HisKA"/>
    <property type="match status" value="1"/>
</dbReference>
<evidence type="ECO:0000256" key="6">
    <source>
        <dbReference type="ARBA" id="ARBA00022679"/>
    </source>
</evidence>
<dbReference type="Proteomes" id="UP000468766">
    <property type="component" value="Unassembled WGS sequence"/>
</dbReference>
<dbReference type="PROSITE" id="PS50110">
    <property type="entry name" value="RESPONSE_REGULATORY"/>
    <property type="match status" value="2"/>
</dbReference>
<dbReference type="InterPro" id="IPR036097">
    <property type="entry name" value="HisK_dim/P_sf"/>
</dbReference>
<feature type="domain" description="PAS" evidence="19">
    <location>
        <begin position="29"/>
        <end position="82"/>
    </location>
</feature>
<keyword evidence="6" id="KW-0808">Transferase</keyword>
<evidence type="ECO:0000256" key="7">
    <source>
        <dbReference type="ARBA" id="ARBA00022741"/>
    </source>
</evidence>
<dbReference type="SMART" id="SM00448">
    <property type="entry name" value="REC"/>
    <property type="match status" value="2"/>
</dbReference>
<evidence type="ECO:0000259" key="18">
    <source>
        <dbReference type="PROSITE" id="PS50110"/>
    </source>
</evidence>
<dbReference type="CDD" id="cd00130">
    <property type="entry name" value="PAS"/>
    <property type="match status" value="2"/>
</dbReference>
<dbReference type="EC" id="2.7.13.3" evidence="3"/>
<keyword evidence="16" id="KW-0175">Coiled coil</keyword>
<gene>
    <name evidence="20" type="ORF">F9B85_05200</name>
</gene>
<dbReference type="PROSITE" id="PS50109">
    <property type="entry name" value="HIS_KIN"/>
    <property type="match status" value="1"/>
</dbReference>
<feature type="modified residue" description="4-aspartylphosphate" evidence="15">
    <location>
        <position position="568"/>
    </location>
</feature>
<protein>
    <recommendedName>
        <fullName evidence="14">Circadian input-output histidine kinase CikA</fullName>
        <ecNumber evidence="3">2.7.13.3</ecNumber>
    </recommendedName>
    <alternativeName>
        <fullName evidence="13">Sensory/regulatory protein RpfC</fullName>
    </alternativeName>
    <alternativeName>
        <fullName evidence="4">Stage 0 sporulation protein A homolog</fullName>
    </alternativeName>
</protein>
<dbReference type="Gene3D" id="1.10.287.130">
    <property type="match status" value="1"/>
</dbReference>
<dbReference type="PANTHER" id="PTHR45339">
    <property type="entry name" value="HYBRID SIGNAL TRANSDUCTION HISTIDINE KINASE J"/>
    <property type="match status" value="1"/>
</dbReference>
<evidence type="ECO:0000256" key="9">
    <source>
        <dbReference type="ARBA" id="ARBA00022840"/>
    </source>
</evidence>
<feature type="coiled-coil region" evidence="16">
    <location>
        <begin position="240"/>
        <end position="267"/>
    </location>
</feature>
<dbReference type="InterPro" id="IPR011006">
    <property type="entry name" value="CheY-like_superfamily"/>
</dbReference>
<dbReference type="SUPFAM" id="SSF55785">
    <property type="entry name" value="PYP-like sensor domain (PAS domain)"/>
    <property type="match status" value="2"/>
</dbReference>
<evidence type="ECO:0000256" key="15">
    <source>
        <dbReference type="PROSITE-ProRule" id="PRU00169"/>
    </source>
</evidence>
<comment type="function">
    <text evidence="11">May play the central regulatory role in sporulation. It may be an element of the effector pathway responsible for the activation of sporulation genes in response to nutritional stress. Spo0A may act in concert with spo0H (a sigma factor) to control the expression of some genes that are critical to the sporulation process.</text>
</comment>
<sequence length="786" mass="89954">MKTTENIEDFSELSELDRFFLINLDLLCIADTDGNFLKVNREWESILGYSIEELENRKFLDFVHPDDLDATLDTLSKLGAQEQILNFVNRYRCRDGTYRYIEWRSQPYGKLIYAAARDITDRITNQQKLQDWHDLMQYIIKHNPNAIAVHDKYLRYLYVSDRYVEDYGLKGQDIIGKNHYDVFPDIPNKWKEIHRRALAGEVLSSEEDTFVRFDGNIDYTSWECRPWYESEKTIGGIILYTEVITKRKEAEKNLIKTKEQAESANIAKSQFLANMSHEIRTPMNAILGFLDLLKNTDLTDEQLEYMAYINTASEGLLHVINDVLNISKIELGVLELNEVEFNLRSTIECAILPYSAKAQEKGLDLHLLVKSDIPQTVLGDPSRLRQVLSNLLNNAIKFTEQGDIYIEAGLKSREHDQVEVFFTIHDTGIGMSEDVLKRIFNPFAQGDASSTRKYGGTGLGLSISKKIVEKMQGQIDVVSKVNEGSTFTFTVRLEELANKKPLETPCYSILQGKRIFIVDDNKANRDILKFYLEEAGCMVQEASNAADALRELMRRDKKVIHFHALLIDYQMPEMDGYDLSTALKAMPSTRNIPLVLLTSVASIGEAQKAKNNGFAGYLTKPYKRNELLECLATVVMSSDKNINQELFVTRHSTLEAIFIKKPRILLVEDDLINTKYFLNLLKKKELHCDLAKNGLEAVQACEKKKYDIIFMDCQMPLMNGYEATRKIRLKEGADSNTPIIAITAYAMDGDAQKCYDAGMDDYLSKPVTSQQIEQMIEKYCRNLDSL</sequence>
<evidence type="ECO:0000256" key="4">
    <source>
        <dbReference type="ARBA" id="ARBA00018672"/>
    </source>
</evidence>
<evidence type="ECO:0000256" key="5">
    <source>
        <dbReference type="ARBA" id="ARBA00022553"/>
    </source>
</evidence>
<dbReference type="Pfam" id="PF00512">
    <property type="entry name" value="HisKA"/>
    <property type="match status" value="1"/>
</dbReference>
<dbReference type="RefSeq" id="WP_151619238.1">
    <property type="nucleotide sequence ID" value="NZ_WBXO01000003.1"/>
</dbReference>
<organism evidence="20 21">
    <name type="scientific">Heliorestis acidaminivorans</name>
    <dbReference type="NCBI Taxonomy" id="553427"/>
    <lineage>
        <taxon>Bacteria</taxon>
        <taxon>Bacillati</taxon>
        <taxon>Bacillota</taxon>
        <taxon>Clostridia</taxon>
        <taxon>Eubacteriales</taxon>
        <taxon>Heliobacteriaceae</taxon>
        <taxon>Heliorestis</taxon>
    </lineage>
</organism>
<evidence type="ECO:0000259" key="19">
    <source>
        <dbReference type="PROSITE" id="PS50112"/>
    </source>
</evidence>
<evidence type="ECO:0000256" key="16">
    <source>
        <dbReference type="SAM" id="Coils"/>
    </source>
</evidence>
<dbReference type="EMBL" id="WBXO01000003">
    <property type="protein sequence ID" value="KAB2953309.1"/>
    <property type="molecule type" value="Genomic_DNA"/>
</dbReference>
<dbReference type="NCBIfam" id="TIGR00229">
    <property type="entry name" value="sensory_box"/>
    <property type="match status" value="2"/>
</dbReference>
<feature type="domain" description="Response regulatory" evidence="18">
    <location>
        <begin position="663"/>
        <end position="780"/>
    </location>
</feature>
<feature type="domain" description="Histidine kinase" evidence="17">
    <location>
        <begin position="274"/>
        <end position="495"/>
    </location>
</feature>
<evidence type="ECO:0000256" key="13">
    <source>
        <dbReference type="ARBA" id="ARBA00068150"/>
    </source>
</evidence>
<name>A0A6I0ETC1_9FIRM</name>
<keyword evidence="7" id="KW-0547">Nucleotide-binding</keyword>
<dbReference type="PRINTS" id="PR00344">
    <property type="entry name" value="BCTRLSENSOR"/>
</dbReference>
<dbReference type="PANTHER" id="PTHR45339:SF1">
    <property type="entry name" value="HYBRID SIGNAL TRANSDUCTION HISTIDINE KINASE J"/>
    <property type="match status" value="1"/>
</dbReference>
<feature type="modified residue" description="4-aspartylphosphate" evidence="15">
    <location>
        <position position="712"/>
    </location>
</feature>
<reference evidence="20 21" key="1">
    <citation type="submission" date="2019-10" db="EMBL/GenBank/DDBJ databases">
        <title>Whole-genome sequence of the extremophile Heliorestis acidaminivorans DSM 24790.</title>
        <authorList>
            <person name="Kyndt J.A."/>
            <person name="Meyer T.E."/>
        </authorList>
    </citation>
    <scope>NUCLEOTIDE SEQUENCE [LARGE SCALE GENOMIC DNA]</scope>
    <source>
        <strain evidence="20 21">DSM 24790</strain>
    </source>
</reference>
<dbReference type="Gene3D" id="3.30.450.20">
    <property type="entry name" value="PAS domain"/>
    <property type="match status" value="2"/>
</dbReference>
<dbReference type="FunFam" id="3.30.565.10:FF:000010">
    <property type="entry name" value="Sensor histidine kinase RcsC"/>
    <property type="match status" value="1"/>
</dbReference>
<comment type="catalytic activity">
    <reaction evidence="1">
        <text>ATP + protein L-histidine = ADP + protein N-phospho-L-histidine.</text>
        <dbReference type="EC" id="2.7.13.3"/>
    </reaction>
</comment>
<evidence type="ECO:0000256" key="11">
    <source>
        <dbReference type="ARBA" id="ARBA00024867"/>
    </source>
</evidence>
<evidence type="ECO:0000256" key="3">
    <source>
        <dbReference type="ARBA" id="ARBA00012438"/>
    </source>
</evidence>
<dbReference type="InterPro" id="IPR004358">
    <property type="entry name" value="Sig_transdc_His_kin-like_C"/>
</dbReference>
<feature type="domain" description="Response regulatory" evidence="18">
    <location>
        <begin position="514"/>
        <end position="635"/>
    </location>
</feature>
<dbReference type="SMART" id="SM00387">
    <property type="entry name" value="HATPase_c"/>
    <property type="match status" value="1"/>
</dbReference>
<dbReference type="Pfam" id="PF02518">
    <property type="entry name" value="HATPase_c"/>
    <property type="match status" value="1"/>
</dbReference>
<dbReference type="SMART" id="SM00388">
    <property type="entry name" value="HisKA"/>
    <property type="match status" value="1"/>
</dbReference>
<dbReference type="AlphaFoldDB" id="A0A6I0ETC1"/>
<dbReference type="InterPro" id="IPR005467">
    <property type="entry name" value="His_kinase_dom"/>
</dbReference>
<evidence type="ECO:0000259" key="17">
    <source>
        <dbReference type="PROSITE" id="PS50109"/>
    </source>
</evidence>
<dbReference type="InterPro" id="IPR001789">
    <property type="entry name" value="Sig_transdc_resp-reg_receiver"/>
</dbReference>
<dbReference type="SUPFAM" id="SSF47384">
    <property type="entry name" value="Homodimeric domain of signal transducing histidine kinase"/>
    <property type="match status" value="1"/>
</dbReference>
<dbReference type="PROSITE" id="PS50112">
    <property type="entry name" value="PAS"/>
    <property type="match status" value="1"/>
</dbReference>
<dbReference type="FunFam" id="1.10.287.130:FF:000002">
    <property type="entry name" value="Two-component osmosensing histidine kinase"/>
    <property type="match status" value="1"/>
</dbReference>
<evidence type="ECO:0000256" key="12">
    <source>
        <dbReference type="ARBA" id="ARBA00064003"/>
    </source>
</evidence>
<dbReference type="Gene3D" id="3.30.565.10">
    <property type="entry name" value="Histidine kinase-like ATPase, C-terminal domain"/>
    <property type="match status" value="1"/>
</dbReference>
<evidence type="ECO:0000256" key="2">
    <source>
        <dbReference type="ARBA" id="ARBA00006402"/>
    </source>
</evidence>
<dbReference type="CDD" id="cd16922">
    <property type="entry name" value="HATPase_EvgS-ArcB-TorS-like"/>
    <property type="match status" value="1"/>
</dbReference>
<dbReference type="InterPro" id="IPR003594">
    <property type="entry name" value="HATPase_dom"/>
</dbReference>
<evidence type="ECO:0000256" key="8">
    <source>
        <dbReference type="ARBA" id="ARBA00022777"/>
    </source>
</evidence>
<dbReference type="SUPFAM" id="SSF55874">
    <property type="entry name" value="ATPase domain of HSP90 chaperone/DNA topoisomerase II/histidine kinase"/>
    <property type="match status" value="1"/>
</dbReference>
<dbReference type="CDD" id="cd17546">
    <property type="entry name" value="REC_hyHK_CKI1_RcsC-like"/>
    <property type="match status" value="1"/>
</dbReference>
<evidence type="ECO:0000256" key="10">
    <source>
        <dbReference type="ARBA" id="ARBA00023012"/>
    </source>
</evidence>
<comment type="similarity">
    <text evidence="2">In the N-terminal section; belongs to the phytochrome family.</text>
</comment>
<dbReference type="InterPro" id="IPR003661">
    <property type="entry name" value="HisK_dim/P_dom"/>
</dbReference>
<dbReference type="GO" id="GO:0000155">
    <property type="term" value="F:phosphorelay sensor kinase activity"/>
    <property type="evidence" value="ECO:0007669"/>
    <property type="project" value="InterPro"/>
</dbReference>
<dbReference type="Pfam" id="PF08447">
    <property type="entry name" value="PAS_3"/>
    <property type="match status" value="1"/>
</dbReference>